<comment type="similarity">
    <text evidence="2 6">Belongs to the cytochrome c oxidase subunit 3 family.</text>
</comment>
<evidence type="ECO:0000256" key="4">
    <source>
        <dbReference type="ARBA" id="ARBA00022989"/>
    </source>
</evidence>
<evidence type="ECO:0000313" key="9">
    <source>
        <dbReference type="EMBL" id="EID73887.1"/>
    </source>
</evidence>
<dbReference type="InterPro" id="IPR024791">
    <property type="entry name" value="Cyt_c/ubiquinol_Oxase_su3"/>
</dbReference>
<gene>
    <name evidence="9" type="ORF">W5A_09990</name>
</gene>
<evidence type="ECO:0000259" key="8">
    <source>
        <dbReference type="PROSITE" id="PS50253"/>
    </source>
</evidence>
<dbReference type="GO" id="GO:0005886">
    <property type="term" value="C:plasma membrane"/>
    <property type="evidence" value="ECO:0007669"/>
    <property type="project" value="UniProtKB-SubCell"/>
</dbReference>
<dbReference type="InterPro" id="IPR013833">
    <property type="entry name" value="Cyt_c_oxidase_su3_a-hlx"/>
</dbReference>
<dbReference type="Gene3D" id="1.20.120.80">
    <property type="entry name" value="Cytochrome c oxidase, subunit III, four-helix bundle"/>
    <property type="match status" value="1"/>
</dbReference>
<evidence type="ECO:0000256" key="7">
    <source>
        <dbReference type="SAM" id="Phobius"/>
    </source>
</evidence>
<dbReference type="STRING" id="946077.W5A_09990"/>
<dbReference type="Proteomes" id="UP000005938">
    <property type="component" value="Unassembled WGS sequence"/>
</dbReference>
<keyword evidence="5 7" id="KW-0472">Membrane</keyword>
<evidence type="ECO:0000256" key="2">
    <source>
        <dbReference type="ARBA" id="ARBA00010581"/>
    </source>
</evidence>
<dbReference type="SUPFAM" id="SSF81452">
    <property type="entry name" value="Cytochrome c oxidase subunit III-like"/>
    <property type="match status" value="1"/>
</dbReference>
<organism evidence="9 10">
    <name type="scientific">Imtechella halotolerans K1</name>
    <dbReference type="NCBI Taxonomy" id="946077"/>
    <lineage>
        <taxon>Bacteria</taxon>
        <taxon>Pseudomonadati</taxon>
        <taxon>Bacteroidota</taxon>
        <taxon>Flavobacteriia</taxon>
        <taxon>Flavobacteriales</taxon>
        <taxon>Flavobacteriaceae</taxon>
        <taxon>Imtechella</taxon>
    </lineage>
</organism>
<dbReference type="PANTHER" id="PTHR11403">
    <property type="entry name" value="CYTOCHROME C OXIDASE SUBUNIT III"/>
    <property type="match status" value="1"/>
</dbReference>
<dbReference type="GO" id="GO:0004129">
    <property type="term" value="F:cytochrome-c oxidase activity"/>
    <property type="evidence" value="ECO:0007669"/>
    <property type="project" value="InterPro"/>
</dbReference>
<protein>
    <submittedName>
        <fullName evidence="9">Putative nitric oxide reductase (Nor) complex membrane protein</fullName>
    </submittedName>
</protein>
<dbReference type="eggNOG" id="COG1845">
    <property type="taxonomic scope" value="Bacteria"/>
</dbReference>
<reference evidence="9 10" key="1">
    <citation type="journal article" date="2012" name="J. Bacteriol.">
        <title>Genome Sequence of the Halotolerant Bacterium Imtechella halotolerans K1T.</title>
        <authorList>
            <person name="Kumar S."/>
            <person name="Vikram S."/>
            <person name="Subramanian S."/>
            <person name="Raghava G.P."/>
            <person name="Pinnaka A.K."/>
        </authorList>
    </citation>
    <scope>NUCLEOTIDE SEQUENCE [LARGE SCALE GENOMIC DNA]</scope>
    <source>
        <strain evidence="9 10">K1</strain>
    </source>
</reference>
<feature type="transmembrane region" description="Helical" evidence="7">
    <location>
        <begin position="88"/>
        <end position="109"/>
    </location>
</feature>
<dbReference type="PATRIC" id="fig|946077.3.peg.2015"/>
<name>I0WBX1_9FLAO</name>
<evidence type="ECO:0000256" key="3">
    <source>
        <dbReference type="ARBA" id="ARBA00022692"/>
    </source>
</evidence>
<evidence type="ECO:0000313" key="10">
    <source>
        <dbReference type="Proteomes" id="UP000005938"/>
    </source>
</evidence>
<evidence type="ECO:0000256" key="5">
    <source>
        <dbReference type="ARBA" id="ARBA00023136"/>
    </source>
</evidence>
<proteinExistence type="inferred from homology"/>
<dbReference type="PANTHER" id="PTHR11403:SF6">
    <property type="entry name" value="NITRIC OXIDE REDUCTASE SUBUNIT E"/>
    <property type="match status" value="1"/>
</dbReference>
<feature type="domain" description="Heme-copper oxidase subunit III family profile" evidence="8">
    <location>
        <begin position="1"/>
        <end position="192"/>
    </location>
</feature>
<evidence type="ECO:0000256" key="1">
    <source>
        <dbReference type="ARBA" id="ARBA00004141"/>
    </source>
</evidence>
<dbReference type="AlphaFoldDB" id="I0WBX1"/>
<feature type="transmembrane region" description="Helical" evidence="7">
    <location>
        <begin position="172"/>
        <end position="191"/>
    </location>
</feature>
<feature type="transmembrane region" description="Helical" evidence="7">
    <location>
        <begin position="60"/>
        <end position="81"/>
    </location>
</feature>
<sequence>MELKQTERSFFYPPGGLLIWIVIYLELLTFGMAIIALAYYGVQQRALFSESAAHLNKTLATINTLLLLTSGYFMAQSITAFKRKNTQLTLKFINFSILTGFGFIILKAIEYYDKIEAGLTMDYNSFFMFYWLLTGFHWIHVLVGLVILLFLRKGIQRKRVNYNFEDLEAGAAFWHMCDLIWLLLFPILYLLF</sequence>
<dbReference type="InterPro" id="IPR000298">
    <property type="entry name" value="Cyt_c_oxidase-like_su3"/>
</dbReference>
<keyword evidence="4 7" id="KW-1133">Transmembrane helix</keyword>
<dbReference type="InterPro" id="IPR035973">
    <property type="entry name" value="Cyt_c_oxidase_su3-like_sf"/>
</dbReference>
<dbReference type="Pfam" id="PF00510">
    <property type="entry name" value="COX3"/>
    <property type="match status" value="1"/>
</dbReference>
<keyword evidence="10" id="KW-1185">Reference proteome</keyword>
<dbReference type="GO" id="GO:0019646">
    <property type="term" value="P:aerobic electron transport chain"/>
    <property type="evidence" value="ECO:0007669"/>
    <property type="project" value="InterPro"/>
</dbReference>
<dbReference type="RefSeq" id="WP_008240099.1">
    <property type="nucleotide sequence ID" value="NZ_AJJU01000017.1"/>
</dbReference>
<accession>I0WBX1</accession>
<feature type="transmembrane region" description="Helical" evidence="7">
    <location>
        <begin position="129"/>
        <end position="151"/>
    </location>
</feature>
<keyword evidence="3 6" id="KW-0812">Transmembrane</keyword>
<comment type="subcellular location">
    <subcellularLocation>
        <location evidence="6">Cell membrane</location>
        <topology evidence="6">Multi-pass membrane protein</topology>
    </subcellularLocation>
    <subcellularLocation>
        <location evidence="1">Membrane</location>
        <topology evidence="1">Multi-pass membrane protein</topology>
    </subcellularLocation>
</comment>
<dbReference type="PROSITE" id="PS50253">
    <property type="entry name" value="COX3"/>
    <property type="match status" value="1"/>
</dbReference>
<evidence type="ECO:0000256" key="6">
    <source>
        <dbReference type="RuleBase" id="RU003376"/>
    </source>
</evidence>
<feature type="transmembrane region" description="Helical" evidence="7">
    <location>
        <begin position="17"/>
        <end position="40"/>
    </location>
</feature>
<dbReference type="EMBL" id="AJJU01000017">
    <property type="protein sequence ID" value="EID73887.1"/>
    <property type="molecule type" value="Genomic_DNA"/>
</dbReference>
<dbReference type="OrthoDB" id="9810850at2"/>
<comment type="caution">
    <text evidence="9">The sequence shown here is derived from an EMBL/GenBank/DDBJ whole genome shotgun (WGS) entry which is preliminary data.</text>
</comment>